<organism evidence="2 3">
    <name type="scientific">Bactrocera dorsalis</name>
    <name type="common">Oriental fruit fly</name>
    <name type="synonym">Dacus dorsalis</name>
    <dbReference type="NCBI Taxonomy" id="27457"/>
    <lineage>
        <taxon>Eukaryota</taxon>
        <taxon>Metazoa</taxon>
        <taxon>Ecdysozoa</taxon>
        <taxon>Arthropoda</taxon>
        <taxon>Hexapoda</taxon>
        <taxon>Insecta</taxon>
        <taxon>Pterygota</taxon>
        <taxon>Neoptera</taxon>
        <taxon>Endopterygota</taxon>
        <taxon>Diptera</taxon>
        <taxon>Brachycera</taxon>
        <taxon>Muscomorpha</taxon>
        <taxon>Tephritoidea</taxon>
        <taxon>Tephritidae</taxon>
        <taxon>Bactrocera</taxon>
        <taxon>Bactrocera</taxon>
    </lineage>
</organism>
<keyword evidence="1" id="KW-0732">Signal</keyword>
<evidence type="ECO:0000313" key="3">
    <source>
        <dbReference type="RefSeq" id="XP_049312376.1"/>
    </source>
</evidence>
<protein>
    <submittedName>
        <fullName evidence="3">Circumsporozoite protein-like isoform X1</fullName>
    </submittedName>
</protein>
<feature type="chain" id="PRO_5046608222" evidence="1">
    <location>
        <begin position="34"/>
        <end position="482"/>
    </location>
</feature>
<proteinExistence type="predicted"/>
<sequence>MGATFANKMPKLYKLSAVVRIFILLALCGLSNAQVLYVDDFCDFAGYDGICLEASKCTDLQAKMQAMTLESHHVGRCSFGVREEIICCPKWQTPVQTPPKLPNAFIDLSKQPEFQHKSPPDGAFSDSSIPITTSAPINFPQNGLFVANPLPNVQDNQNINGNPVVDENERMNAIFGVNPEQIGNDKDEKKANSLPVVNENNNGFFISNPVLNVQANQNLNGNPALDKNERINAIFGVNPEQNGNDNNKDEKKVNSFPVVNENNNGIFIANPLLNVLDNQLIGYPVIDENDRLNAVFGVNPEQIGNDNNVVEKKGNSFPVVNENNNGFFATNPVLNVQANQNFNDNPVINENDRFNAIFGGNREEAGVDKIQEERKGNPVPVINGNNGIVSANPVPSVQNSLKLNGNPVIDEDHRLNAIFGNNLEHNSNDESKERNPAPFVNGNNNGFFSATPVPNVQGNGQFIGSPVIDVNERVKAIITLYS</sequence>
<accession>A0ABM3JT22</accession>
<gene>
    <name evidence="3" type="primary">LOC125775303</name>
</gene>
<dbReference type="RefSeq" id="XP_049312376.1">
    <property type="nucleotide sequence ID" value="XM_049456419.1"/>
</dbReference>
<name>A0ABM3JT22_BACDO</name>
<feature type="signal peptide" evidence="1">
    <location>
        <begin position="1"/>
        <end position="33"/>
    </location>
</feature>
<evidence type="ECO:0000256" key="1">
    <source>
        <dbReference type="SAM" id="SignalP"/>
    </source>
</evidence>
<reference evidence="3" key="1">
    <citation type="submission" date="2025-08" db="UniProtKB">
        <authorList>
            <consortium name="RefSeq"/>
        </authorList>
    </citation>
    <scope>IDENTIFICATION</scope>
    <source>
        <tissue evidence="3">Adult</tissue>
    </source>
</reference>
<keyword evidence="2" id="KW-1185">Reference proteome</keyword>
<dbReference type="Proteomes" id="UP001652620">
    <property type="component" value="Chromosome 4"/>
</dbReference>
<evidence type="ECO:0000313" key="2">
    <source>
        <dbReference type="Proteomes" id="UP001652620"/>
    </source>
</evidence>
<dbReference type="GeneID" id="125775303"/>